<organism evidence="4 5">
    <name type="scientific">Ohessyouella blattaphilus</name>
    <dbReference type="NCBI Taxonomy" id="2949333"/>
    <lineage>
        <taxon>Bacteria</taxon>
        <taxon>Bacillati</taxon>
        <taxon>Bacillota</taxon>
        <taxon>Clostridia</taxon>
        <taxon>Lachnospirales</taxon>
        <taxon>Lachnospiraceae</taxon>
        <taxon>Ohessyouella</taxon>
    </lineage>
</organism>
<dbReference type="InterPro" id="IPR036388">
    <property type="entry name" value="WH-like_DNA-bd_sf"/>
</dbReference>
<keyword evidence="3" id="KW-0119">Carbohydrate metabolism</keyword>
<comment type="caution">
    <text evidence="4">The sequence shown here is derived from an EMBL/GenBank/DDBJ whole genome shotgun (WGS) entry which is preliminary data.</text>
</comment>
<dbReference type="PANTHER" id="PTHR18964">
    <property type="entry name" value="ROK (REPRESSOR, ORF, KINASE) FAMILY"/>
    <property type="match status" value="1"/>
</dbReference>
<comment type="similarity">
    <text evidence="2">Belongs to the ROK (NagC/XylR) family.</text>
</comment>
<dbReference type="Gene3D" id="1.10.10.10">
    <property type="entry name" value="Winged helix-like DNA-binding domain superfamily/Winged helix DNA-binding domain"/>
    <property type="match status" value="1"/>
</dbReference>
<name>A0ABT1EEG3_9FIRM</name>
<protein>
    <submittedName>
        <fullName evidence="4">ROK family protein</fullName>
    </submittedName>
</protein>
<proteinExistence type="inferred from homology"/>
<dbReference type="InterPro" id="IPR000600">
    <property type="entry name" value="ROK"/>
</dbReference>
<accession>A0ABT1EEG3</accession>
<dbReference type="SUPFAM" id="SSF53067">
    <property type="entry name" value="Actin-like ATPase domain"/>
    <property type="match status" value="1"/>
</dbReference>
<reference evidence="4 5" key="1">
    <citation type="journal article" date="2022" name="Genome Biol. Evol.">
        <title>Host diet, physiology and behaviors set the stage for Lachnospiraceae cladogenesis.</title>
        <authorList>
            <person name="Vera-Ponce De Leon A."/>
            <person name="Schneider M."/>
            <person name="Jahnes B.C."/>
            <person name="Sadowski V."/>
            <person name="Camuy-Velez L.A."/>
            <person name="Duan J."/>
            <person name="Sabree Z.L."/>
        </authorList>
    </citation>
    <scope>NUCLEOTIDE SEQUENCE [LARGE SCALE GENOMIC DNA]</scope>
    <source>
        <strain evidence="4 5">PAL227</strain>
    </source>
</reference>
<evidence type="ECO:0000256" key="3">
    <source>
        <dbReference type="ARBA" id="ARBA00022629"/>
    </source>
</evidence>
<dbReference type="EMBL" id="JAMZFV010000001">
    <property type="protein sequence ID" value="MCP1109033.1"/>
    <property type="molecule type" value="Genomic_DNA"/>
</dbReference>
<keyword evidence="3" id="KW-0859">Xylose metabolism</keyword>
<keyword evidence="5" id="KW-1185">Reference proteome</keyword>
<comment type="function">
    <text evidence="1">Transcriptional repressor of xylose-utilizing enzymes.</text>
</comment>
<dbReference type="Gene3D" id="3.30.420.40">
    <property type="match status" value="2"/>
</dbReference>
<dbReference type="InterPro" id="IPR043129">
    <property type="entry name" value="ATPase_NBD"/>
</dbReference>
<dbReference type="Pfam" id="PF00480">
    <property type="entry name" value="ROK"/>
    <property type="match status" value="1"/>
</dbReference>
<gene>
    <name evidence="4" type="ORF">NK118_02090</name>
</gene>
<dbReference type="InterPro" id="IPR036390">
    <property type="entry name" value="WH_DNA-bd_sf"/>
</dbReference>
<dbReference type="PANTHER" id="PTHR18964:SF149">
    <property type="entry name" value="BIFUNCTIONAL UDP-N-ACETYLGLUCOSAMINE 2-EPIMERASE_N-ACETYLMANNOSAMINE KINASE"/>
    <property type="match status" value="1"/>
</dbReference>
<evidence type="ECO:0000313" key="4">
    <source>
        <dbReference type="EMBL" id="MCP1109033.1"/>
    </source>
</evidence>
<evidence type="ECO:0000256" key="2">
    <source>
        <dbReference type="ARBA" id="ARBA00006479"/>
    </source>
</evidence>
<sequence length="387" mass="42687">MVKGTSSKEVKKINRNRVFRYLNTVAEASMPEIAAALRMSGPTVLTIVGELCAAGVVEEVGELASTGGRKAKAYGVIKDAFLFLGIDITRNHIGIVSTDFSEDVVAYRRQRRRFANTEAYRQVLGEELKSFIADYQIDESKIRGIGVAIPGIVDANRNVIKKSHTLQITEELTADDLCKYIDFPCILANDANAGAIAECAGSNRNESLIYLSLSNTVGGAILLETGANNQGGLGYYRNMYVGDNWEGGEFGHVVIRPEGRTCYCGKEGCLDPYCSALVLASMEDGKLEEFFPKLEAGSKKHQQVWQEYLDNLAYAVDMLVMSMDCDIVLGGYVGSFMEPYLEDFKAYVEQRIIFKKKRDFLRTCKYKVEAAALGAAVFLVEEAILKI</sequence>
<dbReference type="SUPFAM" id="SSF46785">
    <property type="entry name" value="Winged helix' DNA-binding domain"/>
    <property type="match status" value="1"/>
</dbReference>
<evidence type="ECO:0000256" key="1">
    <source>
        <dbReference type="ARBA" id="ARBA00002486"/>
    </source>
</evidence>
<dbReference type="Proteomes" id="UP001523565">
    <property type="component" value="Unassembled WGS sequence"/>
</dbReference>
<evidence type="ECO:0000313" key="5">
    <source>
        <dbReference type="Proteomes" id="UP001523565"/>
    </source>
</evidence>
<dbReference type="RefSeq" id="WP_262067932.1">
    <property type="nucleotide sequence ID" value="NZ_JAMXOC010000001.1"/>
</dbReference>